<dbReference type="PANTHER" id="PTHR43051">
    <property type="entry name" value="POLYNUCLEOTIDE ADENYLYLTRANSFERASE FAMILY PROTEIN"/>
    <property type="match status" value="1"/>
</dbReference>
<feature type="active site" evidence="7">
    <location>
        <position position="52"/>
    </location>
</feature>
<evidence type="ECO:0000259" key="11">
    <source>
        <dbReference type="Pfam" id="PF12627"/>
    </source>
</evidence>
<feature type="domain" description="Polymerase A arginine-rich C-terminal" evidence="10">
    <location>
        <begin position="316"/>
        <end position="423"/>
    </location>
</feature>
<dbReference type="InterPro" id="IPR052191">
    <property type="entry name" value="tRNA_ntf/polyA_polymerase_I"/>
</dbReference>
<evidence type="ECO:0000256" key="2">
    <source>
        <dbReference type="ARBA" id="ARBA00022679"/>
    </source>
</evidence>
<evidence type="ECO:0000256" key="7">
    <source>
        <dbReference type="HAMAP-Rule" id="MF_00957"/>
    </source>
</evidence>
<dbReference type="Gene3D" id="3.30.460.10">
    <property type="entry name" value="Beta Polymerase, domain 2"/>
    <property type="match status" value="1"/>
</dbReference>
<dbReference type="InterPro" id="IPR010206">
    <property type="entry name" value="PolA_pol_I"/>
</dbReference>
<dbReference type="GO" id="GO:0005524">
    <property type="term" value="F:ATP binding"/>
    <property type="evidence" value="ECO:0007669"/>
    <property type="project" value="UniProtKB-UniRule"/>
</dbReference>
<keyword evidence="4 7" id="KW-0067">ATP-binding</keyword>
<comment type="similarity">
    <text evidence="7 8">Belongs to the tRNA nucleotidyltransferase/poly(A) polymerase family.</text>
</comment>
<evidence type="ECO:0000256" key="1">
    <source>
        <dbReference type="ARBA" id="ARBA00022664"/>
    </source>
</evidence>
<dbReference type="GO" id="GO:0006397">
    <property type="term" value="P:mRNA processing"/>
    <property type="evidence" value="ECO:0007669"/>
    <property type="project" value="UniProtKB-KW"/>
</dbReference>
<dbReference type="Pfam" id="PF01743">
    <property type="entry name" value="PolyA_pol"/>
    <property type="match status" value="1"/>
</dbReference>
<comment type="catalytic activity">
    <reaction evidence="7">
        <text>RNA(n) + ATP = RNA(n)-3'-adenine ribonucleotide + diphosphate</text>
        <dbReference type="Rhea" id="RHEA:11332"/>
        <dbReference type="Rhea" id="RHEA-COMP:14527"/>
        <dbReference type="Rhea" id="RHEA-COMP:17347"/>
        <dbReference type="ChEBI" id="CHEBI:30616"/>
        <dbReference type="ChEBI" id="CHEBI:33019"/>
        <dbReference type="ChEBI" id="CHEBI:140395"/>
        <dbReference type="ChEBI" id="CHEBI:173115"/>
        <dbReference type="EC" id="2.7.7.19"/>
    </reaction>
</comment>
<dbReference type="CDD" id="cd05398">
    <property type="entry name" value="NT_ClassII-CCAase"/>
    <property type="match status" value="1"/>
</dbReference>
<dbReference type="GO" id="GO:0043633">
    <property type="term" value="P:polyadenylation-dependent RNA catabolic process"/>
    <property type="evidence" value="ECO:0007669"/>
    <property type="project" value="InterPro"/>
</dbReference>
<name>A0A520S1S6_9GAMM</name>
<feature type="domain" description="tRNA nucleotidyltransferase/poly(A) polymerase RNA and SrmB- binding" evidence="11">
    <location>
        <begin position="202"/>
        <end position="261"/>
    </location>
</feature>
<dbReference type="SUPFAM" id="SSF81891">
    <property type="entry name" value="Poly A polymerase C-terminal region-like"/>
    <property type="match status" value="1"/>
</dbReference>
<dbReference type="InterPro" id="IPR043519">
    <property type="entry name" value="NT_sf"/>
</dbReference>
<keyword evidence="5 7" id="KW-0694">RNA-binding</keyword>
<comment type="function">
    <text evidence="7">Adds poly(A) tail to the 3' end of many RNAs, which usually targets these RNAs for decay. Plays a significant role in the global control of gene expression, through influencing the rate of transcript degradation, and in the general RNA quality control.</text>
</comment>
<dbReference type="AlphaFoldDB" id="A0A520S1S6"/>
<dbReference type="Proteomes" id="UP000316199">
    <property type="component" value="Unassembled WGS sequence"/>
</dbReference>
<comment type="caution">
    <text evidence="12">The sequence shown here is derived from an EMBL/GenBank/DDBJ whole genome shotgun (WGS) entry which is preliminary data.</text>
</comment>
<keyword evidence="1 7" id="KW-0507">mRNA processing</keyword>
<dbReference type="InterPro" id="IPR025866">
    <property type="entry name" value="PolyA_pol_arg_C_dom"/>
</dbReference>
<feature type="domain" description="Poly A polymerase head" evidence="9">
    <location>
        <begin position="34"/>
        <end position="175"/>
    </location>
</feature>
<dbReference type="InterPro" id="IPR002646">
    <property type="entry name" value="PolA_pol_head_dom"/>
</dbReference>
<evidence type="ECO:0000259" key="9">
    <source>
        <dbReference type="Pfam" id="PF01743"/>
    </source>
</evidence>
<dbReference type="HAMAP" id="MF_00957">
    <property type="entry name" value="PolyA_pol"/>
    <property type="match status" value="1"/>
</dbReference>
<evidence type="ECO:0000313" key="12">
    <source>
        <dbReference type="EMBL" id="RZO76406.1"/>
    </source>
</evidence>
<proteinExistence type="inferred from homology"/>
<dbReference type="GO" id="GO:1990817">
    <property type="term" value="F:poly(A) RNA polymerase activity"/>
    <property type="evidence" value="ECO:0007669"/>
    <property type="project" value="UniProtKB-UniRule"/>
</dbReference>
<evidence type="ECO:0000259" key="10">
    <source>
        <dbReference type="Pfam" id="PF12626"/>
    </source>
</evidence>
<evidence type="ECO:0000256" key="6">
    <source>
        <dbReference type="ARBA" id="ARBA00023163"/>
    </source>
</evidence>
<dbReference type="InterPro" id="IPR032828">
    <property type="entry name" value="PolyA_RNA-bd"/>
</dbReference>
<dbReference type="Gene3D" id="1.10.3090.10">
    <property type="entry name" value="cca-adding enzyme, domain 2"/>
    <property type="match status" value="1"/>
</dbReference>
<sequence length="428" mass="49613">MNTHQITEASLAPEKISLNALKVMRRLSSHGYQAYLVGGSIRDLMLGHQPKDFDVATNAHPEEIRGLFRNSRSIGKRFRIIHVRFGQDIIEVATFRAGSDSAILENKKQDDSEQCGDEMQKSERGMLIIDNVYGAIEDDVRRRDFTINALYYDAEKETLIDLVDGKKDLIGQTIRLIGDPESRYREDPVRMLRAVRFKALLNFNIDDLSAQPIYKLGFLLQDISPARLFEEILKLLMTGCAVPTYEELKHFELFGWLFPDSQRAMTNYPGDKLIKAALESTDRRLAEGLPVTPAFIYAALLWYPFVDEKKRLEKEGANHIEANNEASNNVLAKQQLFTSIPRRFSVPMRDIWYLQFRLTNRYGKKAEAILRHRRFRAAYDFLLLREKAGEKLDNLGEWWTNYQVKDEVDRLATRPKRKRRKQKHNGKT</sequence>
<dbReference type="PANTHER" id="PTHR43051:SF1">
    <property type="entry name" value="POLYNUCLEOTIDE ADENYLYLTRANSFERASE FAMILY PROTEIN"/>
    <property type="match status" value="1"/>
</dbReference>
<keyword evidence="12" id="KW-0548">Nucleotidyltransferase</keyword>
<dbReference type="EC" id="2.7.7.19" evidence="7"/>
<accession>A0A520S1S6</accession>
<dbReference type="EMBL" id="SHAG01000012">
    <property type="protein sequence ID" value="RZO76406.1"/>
    <property type="molecule type" value="Genomic_DNA"/>
</dbReference>
<dbReference type="SUPFAM" id="SSF81301">
    <property type="entry name" value="Nucleotidyltransferase"/>
    <property type="match status" value="1"/>
</dbReference>
<dbReference type="NCBIfam" id="TIGR01942">
    <property type="entry name" value="pcnB"/>
    <property type="match status" value="1"/>
</dbReference>
<gene>
    <name evidence="7 12" type="primary">pcnB</name>
    <name evidence="12" type="ORF">EVA68_04355</name>
</gene>
<evidence type="ECO:0000256" key="8">
    <source>
        <dbReference type="RuleBase" id="RU003953"/>
    </source>
</evidence>
<evidence type="ECO:0000256" key="5">
    <source>
        <dbReference type="ARBA" id="ARBA00022884"/>
    </source>
</evidence>
<keyword evidence="3 7" id="KW-0547">Nucleotide-binding</keyword>
<evidence type="ECO:0000313" key="13">
    <source>
        <dbReference type="Proteomes" id="UP000316199"/>
    </source>
</evidence>
<organism evidence="12 13">
    <name type="scientific">OM182 bacterium</name>
    <dbReference type="NCBI Taxonomy" id="2510334"/>
    <lineage>
        <taxon>Bacteria</taxon>
        <taxon>Pseudomonadati</taxon>
        <taxon>Pseudomonadota</taxon>
        <taxon>Gammaproteobacteria</taxon>
        <taxon>OMG group</taxon>
        <taxon>OM182 clade</taxon>
    </lineage>
</organism>
<feature type="active site" evidence="7">
    <location>
        <position position="54"/>
    </location>
</feature>
<dbReference type="GO" id="GO:0003723">
    <property type="term" value="F:RNA binding"/>
    <property type="evidence" value="ECO:0007669"/>
    <property type="project" value="UniProtKB-UniRule"/>
</dbReference>
<keyword evidence="6 7" id="KW-0804">Transcription</keyword>
<protein>
    <recommendedName>
        <fullName evidence="7">Poly(A) polymerase I</fullName>
        <shortName evidence="7">PAP I</shortName>
        <ecNumber evidence="7">2.7.7.19</ecNumber>
    </recommendedName>
</protein>
<dbReference type="Pfam" id="PF12626">
    <property type="entry name" value="PolyA_pol_arg_C"/>
    <property type="match status" value="1"/>
</dbReference>
<keyword evidence="2 7" id="KW-0808">Transferase</keyword>
<dbReference type="Pfam" id="PF12627">
    <property type="entry name" value="PolyA_pol_RNAbd"/>
    <property type="match status" value="1"/>
</dbReference>
<reference evidence="12 13" key="1">
    <citation type="submission" date="2019-02" db="EMBL/GenBank/DDBJ databases">
        <title>Prokaryotic population dynamics and viral predation in marine succession experiment using metagenomics: the confinement effect.</title>
        <authorList>
            <person name="Haro-Moreno J.M."/>
            <person name="Rodriguez-Valera F."/>
            <person name="Lopez-Perez M."/>
        </authorList>
    </citation>
    <scope>NUCLEOTIDE SEQUENCE [LARGE SCALE GENOMIC DNA]</scope>
    <source>
        <strain evidence="12">MED-G157</strain>
    </source>
</reference>
<feature type="active site" evidence="7">
    <location>
        <position position="144"/>
    </location>
</feature>
<evidence type="ECO:0000256" key="3">
    <source>
        <dbReference type="ARBA" id="ARBA00022741"/>
    </source>
</evidence>
<evidence type="ECO:0000256" key="4">
    <source>
        <dbReference type="ARBA" id="ARBA00022840"/>
    </source>
</evidence>